<dbReference type="AlphaFoldDB" id="A0AAV0B9V3"/>
<proteinExistence type="predicted"/>
<protein>
    <submittedName>
        <fullName evidence="1">Uncharacterized protein</fullName>
    </submittedName>
</protein>
<reference evidence="1" key="1">
    <citation type="submission" date="2022-06" db="EMBL/GenBank/DDBJ databases">
        <authorList>
            <consortium name="SYNGENTA / RWTH Aachen University"/>
        </authorList>
    </citation>
    <scope>NUCLEOTIDE SEQUENCE</scope>
</reference>
<gene>
    <name evidence="1" type="ORF">PPACK8108_LOCUS17848</name>
</gene>
<name>A0AAV0B9V3_PHAPC</name>
<sequence>MVILDYYSSNLIMGYYLTCTQEDAGSVGTWKIARNRSTGVLSRIHSVDNHPREKIFTFEDKGCAPNPDFRGVPGIGVRIQNFGYTRPPRGP</sequence>
<comment type="caution">
    <text evidence="1">The sequence shown here is derived from an EMBL/GenBank/DDBJ whole genome shotgun (WGS) entry which is preliminary data.</text>
</comment>
<organism evidence="1 2">
    <name type="scientific">Phakopsora pachyrhizi</name>
    <name type="common">Asian soybean rust disease fungus</name>
    <dbReference type="NCBI Taxonomy" id="170000"/>
    <lineage>
        <taxon>Eukaryota</taxon>
        <taxon>Fungi</taxon>
        <taxon>Dikarya</taxon>
        <taxon>Basidiomycota</taxon>
        <taxon>Pucciniomycotina</taxon>
        <taxon>Pucciniomycetes</taxon>
        <taxon>Pucciniales</taxon>
        <taxon>Phakopsoraceae</taxon>
        <taxon>Phakopsora</taxon>
    </lineage>
</organism>
<evidence type="ECO:0000313" key="1">
    <source>
        <dbReference type="EMBL" id="CAH7683977.1"/>
    </source>
</evidence>
<accession>A0AAV0B9V3</accession>
<dbReference type="EMBL" id="CALTRL010005062">
    <property type="protein sequence ID" value="CAH7683977.1"/>
    <property type="molecule type" value="Genomic_DNA"/>
</dbReference>
<dbReference type="Proteomes" id="UP001153365">
    <property type="component" value="Unassembled WGS sequence"/>
</dbReference>
<keyword evidence="2" id="KW-1185">Reference proteome</keyword>
<evidence type="ECO:0000313" key="2">
    <source>
        <dbReference type="Proteomes" id="UP001153365"/>
    </source>
</evidence>